<dbReference type="InterPro" id="IPR036380">
    <property type="entry name" value="Isochorismatase-like_sf"/>
</dbReference>
<protein>
    <recommendedName>
        <fullName evidence="3">Isochorismatase-like domain-containing protein</fullName>
    </recommendedName>
</protein>
<name>A0A5N6KJU6_MONLA</name>
<gene>
    <name evidence="4" type="ORF">EYC80_005231</name>
</gene>
<dbReference type="InterPro" id="IPR050272">
    <property type="entry name" value="Isochorismatase-like_hydrls"/>
</dbReference>
<dbReference type="Pfam" id="PF00857">
    <property type="entry name" value="Isochorismatase"/>
    <property type="match status" value="1"/>
</dbReference>
<evidence type="ECO:0000256" key="1">
    <source>
        <dbReference type="ARBA" id="ARBA00006336"/>
    </source>
</evidence>
<proteinExistence type="inferred from homology"/>
<evidence type="ECO:0000259" key="3">
    <source>
        <dbReference type="Pfam" id="PF00857"/>
    </source>
</evidence>
<evidence type="ECO:0000256" key="2">
    <source>
        <dbReference type="ARBA" id="ARBA00022801"/>
    </source>
</evidence>
<dbReference type="Gene3D" id="3.40.50.850">
    <property type="entry name" value="Isochorismatase-like"/>
    <property type="match status" value="1"/>
</dbReference>
<dbReference type="Proteomes" id="UP000326757">
    <property type="component" value="Unassembled WGS sequence"/>
</dbReference>
<evidence type="ECO:0000313" key="4">
    <source>
        <dbReference type="EMBL" id="KAB8303861.1"/>
    </source>
</evidence>
<dbReference type="GO" id="GO:0016787">
    <property type="term" value="F:hydrolase activity"/>
    <property type="evidence" value="ECO:0007669"/>
    <property type="project" value="UniProtKB-KW"/>
</dbReference>
<comment type="caution">
    <text evidence="4">The sequence shown here is derived from an EMBL/GenBank/DDBJ whole genome shotgun (WGS) entry which is preliminary data.</text>
</comment>
<dbReference type="PANTHER" id="PTHR43540:SF1">
    <property type="entry name" value="ISOCHORISMATASE HYDROLASE"/>
    <property type="match status" value="1"/>
</dbReference>
<sequence length="215" mass="23658">MQKKIKMAFIPSELPLLLVVDLHQIEVEPPSSWGPRSTPNLTSNVSTILNAFRKYSFEVFHVHHHSSDPNDELYPSEANVAFNAPHPCATPLPNEPIFIKNTGSAFMSGSLKNWILGMNNKGREIVVIGMEGAKCINSTVRTGKDLGLNMVVVVDACASFGVENLKTERSDAEEVHKVAMGILDGYARLAETDELVQELERWDARRNSGEVSNGA</sequence>
<keyword evidence="5" id="KW-1185">Reference proteome</keyword>
<evidence type="ECO:0000313" key="5">
    <source>
        <dbReference type="Proteomes" id="UP000326757"/>
    </source>
</evidence>
<keyword evidence="2" id="KW-0378">Hydrolase</keyword>
<dbReference type="AlphaFoldDB" id="A0A5N6KJU6"/>
<reference evidence="4 5" key="1">
    <citation type="submission" date="2019-06" db="EMBL/GenBank/DDBJ databases">
        <title>Genome Sequence of the Brown Rot Fungal Pathogen Monilinia laxa.</title>
        <authorList>
            <person name="De Miccolis Angelini R.M."/>
            <person name="Landi L."/>
            <person name="Abate D."/>
            <person name="Pollastro S."/>
            <person name="Romanazzi G."/>
            <person name="Faretra F."/>
        </authorList>
    </citation>
    <scope>NUCLEOTIDE SEQUENCE [LARGE SCALE GENOMIC DNA]</scope>
    <source>
        <strain evidence="4 5">Mlax316</strain>
    </source>
</reference>
<dbReference type="SUPFAM" id="SSF52499">
    <property type="entry name" value="Isochorismatase-like hydrolases"/>
    <property type="match status" value="1"/>
</dbReference>
<comment type="similarity">
    <text evidence="1">Belongs to the isochorismatase family.</text>
</comment>
<dbReference type="InterPro" id="IPR000868">
    <property type="entry name" value="Isochorismatase-like_dom"/>
</dbReference>
<dbReference type="EMBL" id="VIGI01000002">
    <property type="protein sequence ID" value="KAB8303861.1"/>
    <property type="molecule type" value="Genomic_DNA"/>
</dbReference>
<accession>A0A5N6KJU6</accession>
<organism evidence="4 5">
    <name type="scientific">Monilinia laxa</name>
    <name type="common">Brown rot fungus</name>
    <name type="synonym">Sclerotinia laxa</name>
    <dbReference type="NCBI Taxonomy" id="61186"/>
    <lineage>
        <taxon>Eukaryota</taxon>
        <taxon>Fungi</taxon>
        <taxon>Dikarya</taxon>
        <taxon>Ascomycota</taxon>
        <taxon>Pezizomycotina</taxon>
        <taxon>Leotiomycetes</taxon>
        <taxon>Helotiales</taxon>
        <taxon>Sclerotiniaceae</taxon>
        <taxon>Monilinia</taxon>
    </lineage>
</organism>
<dbReference type="PANTHER" id="PTHR43540">
    <property type="entry name" value="PEROXYUREIDOACRYLATE/UREIDOACRYLATE AMIDOHYDROLASE-RELATED"/>
    <property type="match status" value="1"/>
</dbReference>
<feature type="domain" description="Isochorismatase-like" evidence="3">
    <location>
        <begin position="16"/>
        <end position="164"/>
    </location>
</feature>
<dbReference type="OrthoDB" id="245563at2759"/>